<evidence type="ECO:0000256" key="1">
    <source>
        <dbReference type="SAM" id="MobiDB-lite"/>
    </source>
</evidence>
<feature type="compositionally biased region" description="Basic and acidic residues" evidence="1">
    <location>
        <begin position="49"/>
        <end position="71"/>
    </location>
</feature>
<accession>A0A1T1NLX7</accession>
<name>A0A1T1NLX7_9XANT</name>
<sequence length="272" mass="30213">MFYNDDDKVRIAAERCARLESWLRNEQDSVEREKIAEALRDARDTLAKELQRAEQERGTEPKGEPNADRMFPDGNVTDFLKRLDEATAEAKTGTEAKASDDAEVDASADLASSAVMDEREPVLERVRELEPPKEITELPEYQQAYAEALERYQNEIAAQIEADQARNMEEMAEATLPAGEQVDDAGRTERAAYLYSPQDQVPELGNGAEIEGSIAAIEDRDGQAYYIVEAEDGTRTAVAADPDLDLEAGDEIAVSRDRDGSYQVSHVNDYGM</sequence>
<dbReference type="AlphaFoldDB" id="A0A1T1NLX7"/>
<gene>
    <name evidence="2" type="ORF">Xmlh_05110</name>
</gene>
<protein>
    <submittedName>
        <fullName evidence="2">Uncharacterized protein</fullName>
    </submittedName>
</protein>
<evidence type="ECO:0000313" key="3">
    <source>
        <dbReference type="Proteomes" id="UP000190559"/>
    </source>
</evidence>
<organism evidence="2 3">
    <name type="scientific">Xanthomonas axonopodis pv. melhusii</name>
    <dbReference type="NCBI Taxonomy" id="487834"/>
    <lineage>
        <taxon>Bacteria</taxon>
        <taxon>Pseudomonadati</taxon>
        <taxon>Pseudomonadota</taxon>
        <taxon>Gammaproteobacteria</taxon>
        <taxon>Lysobacterales</taxon>
        <taxon>Lysobacteraceae</taxon>
        <taxon>Xanthomonas</taxon>
    </lineage>
</organism>
<evidence type="ECO:0000313" key="2">
    <source>
        <dbReference type="EMBL" id="OOW64344.1"/>
    </source>
</evidence>
<comment type="caution">
    <text evidence="2">The sequence shown here is derived from an EMBL/GenBank/DDBJ whole genome shotgun (WGS) entry which is preliminary data.</text>
</comment>
<proteinExistence type="predicted"/>
<reference evidence="2 3" key="1">
    <citation type="submission" date="2015-12" db="EMBL/GenBank/DDBJ databases">
        <authorList>
            <person name="Shamseldin A."/>
            <person name="Moawad H."/>
            <person name="Abd El-Rahim W.M."/>
            <person name="Sadowsky M.J."/>
        </authorList>
    </citation>
    <scope>NUCLEOTIDE SEQUENCE [LARGE SCALE GENOMIC DNA]</scope>
    <source>
        <strain evidence="2 3">LMG9050</strain>
    </source>
</reference>
<dbReference type="Proteomes" id="UP000190559">
    <property type="component" value="Unassembled WGS sequence"/>
</dbReference>
<dbReference type="EMBL" id="LOJW01000080">
    <property type="protein sequence ID" value="OOW64344.1"/>
    <property type="molecule type" value="Genomic_DNA"/>
</dbReference>
<feature type="region of interest" description="Disordered" evidence="1">
    <location>
        <begin position="49"/>
        <end position="75"/>
    </location>
</feature>
<dbReference type="RefSeq" id="WP_078565232.1">
    <property type="nucleotide sequence ID" value="NZ_LOJW01000080.1"/>
</dbReference>